<reference evidence="1 2" key="1">
    <citation type="submission" date="2007-06" db="EMBL/GenBank/DDBJ databases">
        <title>The Genome Sequence of Coccidioides posadasii RMSCC_3488.</title>
        <authorList>
            <consortium name="Coccidioides Genome Resources Consortium"/>
            <consortium name="The Broad Institute Genome Sequencing Platform"/>
            <person name="Henn M.R."/>
            <person name="Sykes S."/>
            <person name="Young S."/>
            <person name="Jaffe D."/>
            <person name="Berlin A."/>
            <person name="Alvarez P."/>
            <person name="Butler J."/>
            <person name="Gnerre S."/>
            <person name="Grabherr M."/>
            <person name="Mauceli E."/>
            <person name="Brockman W."/>
            <person name="Kodira C."/>
            <person name="Alvarado L."/>
            <person name="Zeng Q."/>
            <person name="Crawford M."/>
            <person name="Antoine C."/>
            <person name="Devon K."/>
            <person name="Galgiani J."/>
            <person name="Orsborn K."/>
            <person name="Lewis M.L."/>
            <person name="Nusbaum C."/>
            <person name="Galagan J."/>
            <person name="Birren B."/>
        </authorList>
    </citation>
    <scope>NUCLEOTIDE SEQUENCE [LARGE SCALE GENOMIC DNA]</scope>
    <source>
        <strain evidence="1 2">RMSCC 3488</strain>
    </source>
</reference>
<proteinExistence type="predicted"/>
<dbReference type="InterPro" id="IPR012337">
    <property type="entry name" value="RNaseH-like_sf"/>
</dbReference>
<dbReference type="SUPFAM" id="SSF53098">
    <property type="entry name" value="Ribonuclease H-like"/>
    <property type="match status" value="1"/>
</dbReference>
<dbReference type="Gene3D" id="3.30.420.10">
    <property type="entry name" value="Ribonuclease H-like superfamily/Ribonuclease H"/>
    <property type="match status" value="1"/>
</dbReference>
<evidence type="ECO:0000313" key="1">
    <source>
        <dbReference type="EMBL" id="KMM71109.1"/>
    </source>
</evidence>
<gene>
    <name evidence="1" type="ORF">CPAG_07416</name>
</gene>
<accession>A0A0J6FQ58</accession>
<protein>
    <recommendedName>
        <fullName evidence="3">RNase H type-1 domain-containing protein</fullName>
    </recommendedName>
</protein>
<dbReference type="GO" id="GO:0003676">
    <property type="term" value="F:nucleic acid binding"/>
    <property type="evidence" value="ECO:0007669"/>
    <property type="project" value="InterPro"/>
</dbReference>
<reference evidence="2" key="3">
    <citation type="journal article" date="2010" name="Genome Res.">
        <title>Population genomic sequencing of Coccidioides fungi reveals recent hybridization and transposon control.</title>
        <authorList>
            <person name="Neafsey D.E."/>
            <person name="Barker B.M."/>
            <person name="Sharpton T.J."/>
            <person name="Stajich J.E."/>
            <person name="Park D.J."/>
            <person name="Whiston E."/>
            <person name="Hung C.-Y."/>
            <person name="McMahan C."/>
            <person name="White J."/>
            <person name="Sykes S."/>
            <person name="Heiman D."/>
            <person name="Young S."/>
            <person name="Zeng Q."/>
            <person name="Abouelleil A."/>
            <person name="Aftuck L."/>
            <person name="Bessette D."/>
            <person name="Brown A."/>
            <person name="FitzGerald M."/>
            <person name="Lui A."/>
            <person name="Macdonald J.P."/>
            <person name="Priest M."/>
            <person name="Orbach M.J."/>
            <person name="Galgiani J.N."/>
            <person name="Kirkland T.N."/>
            <person name="Cole G.T."/>
            <person name="Birren B.W."/>
            <person name="Henn M.R."/>
            <person name="Taylor J.W."/>
            <person name="Rounsley S.D."/>
        </authorList>
    </citation>
    <scope>NUCLEOTIDE SEQUENCE [LARGE SCALE GENOMIC DNA]</scope>
    <source>
        <strain evidence="2">RMSCC 3488</strain>
    </source>
</reference>
<sequence>MIVPEDGNRPSNMQSPLDYFSSILEHKYNTNGSYTKQTQYMGPFSTSTVYAVELKGLVLALEIILNLHATSTTPRKCAIFTNNQATIQAIWNPKHSSDKYILIEAVQALDMLQNLK</sequence>
<evidence type="ECO:0000313" key="2">
    <source>
        <dbReference type="Proteomes" id="UP000054567"/>
    </source>
</evidence>
<dbReference type="Proteomes" id="UP000054567">
    <property type="component" value="Unassembled WGS sequence"/>
</dbReference>
<reference evidence="2" key="2">
    <citation type="journal article" date="2009" name="Genome Res.">
        <title>Comparative genomic analyses of the human fungal pathogens Coccidioides and their relatives.</title>
        <authorList>
            <person name="Sharpton T.J."/>
            <person name="Stajich J.E."/>
            <person name="Rounsley S.D."/>
            <person name="Gardner M.J."/>
            <person name="Wortman J.R."/>
            <person name="Jordar V.S."/>
            <person name="Maiti R."/>
            <person name="Kodira C.D."/>
            <person name="Neafsey D.E."/>
            <person name="Zeng Q."/>
            <person name="Hung C.-Y."/>
            <person name="McMahan C."/>
            <person name="Muszewska A."/>
            <person name="Grynberg M."/>
            <person name="Mandel M.A."/>
            <person name="Kellner E.M."/>
            <person name="Barker B.M."/>
            <person name="Galgiani J.N."/>
            <person name="Orbach M.J."/>
            <person name="Kirkland T.N."/>
            <person name="Cole G.T."/>
            <person name="Henn M.R."/>
            <person name="Birren B.W."/>
            <person name="Taylor J.W."/>
        </authorList>
    </citation>
    <scope>NUCLEOTIDE SEQUENCE [LARGE SCALE GENOMIC DNA]</scope>
    <source>
        <strain evidence="2">RMSCC 3488</strain>
    </source>
</reference>
<dbReference type="AlphaFoldDB" id="A0A0J6FQ58"/>
<dbReference type="InterPro" id="IPR036397">
    <property type="entry name" value="RNaseH_sf"/>
</dbReference>
<dbReference type="VEuPathDB" id="FungiDB:CPAG_07416"/>
<organism evidence="1 2">
    <name type="scientific">Coccidioides posadasii RMSCC 3488</name>
    <dbReference type="NCBI Taxonomy" id="454284"/>
    <lineage>
        <taxon>Eukaryota</taxon>
        <taxon>Fungi</taxon>
        <taxon>Dikarya</taxon>
        <taxon>Ascomycota</taxon>
        <taxon>Pezizomycotina</taxon>
        <taxon>Eurotiomycetes</taxon>
        <taxon>Eurotiomycetidae</taxon>
        <taxon>Onygenales</taxon>
        <taxon>Onygenaceae</taxon>
        <taxon>Coccidioides</taxon>
    </lineage>
</organism>
<name>A0A0J6FQ58_COCPO</name>
<evidence type="ECO:0008006" key="3">
    <source>
        <dbReference type="Google" id="ProtNLM"/>
    </source>
</evidence>
<dbReference type="EMBL" id="DS268112">
    <property type="protein sequence ID" value="KMM71109.1"/>
    <property type="molecule type" value="Genomic_DNA"/>
</dbReference>